<dbReference type="RefSeq" id="WP_289454411.1">
    <property type="nucleotide sequence ID" value="NZ_JAUCGQ010000001.1"/>
</dbReference>
<reference evidence="2 3" key="1">
    <citation type="submission" date="2023-06" db="EMBL/GenBank/DDBJ databases">
        <title>Cellulomonas sp. MW4 Whole genome sequence.</title>
        <authorList>
            <person name="Park S."/>
        </authorList>
    </citation>
    <scope>NUCLEOTIDE SEQUENCE [LARGE SCALE GENOMIC DNA]</scope>
    <source>
        <strain evidence="2 3">MW4</strain>
    </source>
</reference>
<protein>
    <recommendedName>
        <fullName evidence="4">Secreted protein</fullName>
    </recommendedName>
</protein>
<evidence type="ECO:0008006" key="4">
    <source>
        <dbReference type="Google" id="ProtNLM"/>
    </source>
</evidence>
<comment type="caution">
    <text evidence="2">The sequence shown here is derived from an EMBL/GenBank/DDBJ whole genome shotgun (WGS) entry which is preliminary data.</text>
</comment>
<keyword evidence="1" id="KW-0472">Membrane</keyword>
<organism evidence="2 3">
    <name type="scientific">Cellulomonas alba</name>
    <dbReference type="NCBI Taxonomy" id="3053467"/>
    <lineage>
        <taxon>Bacteria</taxon>
        <taxon>Bacillati</taxon>
        <taxon>Actinomycetota</taxon>
        <taxon>Actinomycetes</taxon>
        <taxon>Micrococcales</taxon>
        <taxon>Cellulomonadaceae</taxon>
        <taxon>Cellulomonas</taxon>
    </lineage>
</organism>
<proteinExistence type="predicted"/>
<sequence>MGSSTVLFVGFIVVMAAVVVTGMVRNSQRLEALAAWARQAGWSYVGRDDTLAWSMTGDPFGRGDEIEGQDVVQGAWQGMPACSFTYVSIDITHDSEGRTQRHSSSHHVVLLELPTALPFIEVTPDGLGAKLIKAAGGTDLDFESDDFNRTYRVDATDPVTAHAVIHPRLMERLLQPDARAVAWRIDGRRIVAWRPGSAQPDRITPALTLLADVVRSIPRHVWLDHGFDPAATR</sequence>
<evidence type="ECO:0000256" key="1">
    <source>
        <dbReference type="SAM" id="Phobius"/>
    </source>
</evidence>
<keyword evidence="1" id="KW-0812">Transmembrane</keyword>
<evidence type="ECO:0000313" key="3">
    <source>
        <dbReference type="Proteomes" id="UP001529338"/>
    </source>
</evidence>
<keyword evidence="3" id="KW-1185">Reference proteome</keyword>
<keyword evidence="1" id="KW-1133">Transmembrane helix</keyword>
<evidence type="ECO:0000313" key="2">
    <source>
        <dbReference type="EMBL" id="MDM7854640.1"/>
    </source>
</evidence>
<feature type="transmembrane region" description="Helical" evidence="1">
    <location>
        <begin position="6"/>
        <end position="24"/>
    </location>
</feature>
<accession>A0ABT7SEP1</accession>
<dbReference type="Proteomes" id="UP001529338">
    <property type="component" value="Unassembled WGS sequence"/>
</dbReference>
<dbReference type="EMBL" id="JAUCGQ010000001">
    <property type="protein sequence ID" value="MDM7854640.1"/>
    <property type="molecule type" value="Genomic_DNA"/>
</dbReference>
<gene>
    <name evidence="2" type="ORF">QRT04_06835</name>
</gene>
<name>A0ABT7SEP1_9CELL</name>